<evidence type="ECO:0008006" key="4">
    <source>
        <dbReference type="Google" id="ProtNLM"/>
    </source>
</evidence>
<reference evidence="2 3" key="1">
    <citation type="submission" date="2019-03" db="EMBL/GenBank/DDBJ databases">
        <title>Genomic Encyclopedia of Type Strains, Phase IV (KMG-IV): sequencing the most valuable type-strain genomes for metagenomic binning, comparative biology and taxonomic classification.</title>
        <authorList>
            <person name="Goeker M."/>
        </authorList>
    </citation>
    <scope>NUCLEOTIDE SEQUENCE [LARGE SCALE GENOMIC DNA]</scope>
    <source>
        <strain evidence="2 3">DSM 25082</strain>
    </source>
</reference>
<sequence>MTAPIRLTPKLPSWHLGAALLLSLALPACAVEPKAAGLPARSAPELLSQMQAQIGDAACDTDQQCRSLAVGSKACGGPEAYLAWSTRRSQESRLQALAAEHTAVRQAENQRSGMASDCALLTDPGARCQAGRCVLRGPQQGGSPGGSAR</sequence>
<dbReference type="OrthoDB" id="8703681at2"/>
<evidence type="ECO:0000313" key="2">
    <source>
        <dbReference type="EMBL" id="TDP13292.1"/>
    </source>
</evidence>
<comment type="caution">
    <text evidence="2">The sequence shown here is derived from an EMBL/GenBank/DDBJ whole genome shotgun (WGS) entry which is preliminary data.</text>
</comment>
<keyword evidence="1" id="KW-0732">Signal</keyword>
<dbReference type="AlphaFoldDB" id="A0A4R6NBD3"/>
<evidence type="ECO:0000313" key="3">
    <source>
        <dbReference type="Proteomes" id="UP000295357"/>
    </source>
</evidence>
<keyword evidence="3" id="KW-1185">Reference proteome</keyword>
<feature type="signal peptide" evidence="1">
    <location>
        <begin position="1"/>
        <end position="30"/>
    </location>
</feature>
<accession>A0A4R6NBD3</accession>
<proteinExistence type="predicted"/>
<organism evidence="2 3">
    <name type="scientific">Roseateles asaccharophilus</name>
    <dbReference type="NCBI Taxonomy" id="582607"/>
    <lineage>
        <taxon>Bacteria</taxon>
        <taxon>Pseudomonadati</taxon>
        <taxon>Pseudomonadota</taxon>
        <taxon>Betaproteobacteria</taxon>
        <taxon>Burkholderiales</taxon>
        <taxon>Sphaerotilaceae</taxon>
        <taxon>Roseateles</taxon>
    </lineage>
</organism>
<protein>
    <recommendedName>
        <fullName evidence="4">Lysozyme inhibitor LprI N-terminal domain-containing protein</fullName>
    </recommendedName>
</protein>
<dbReference type="RefSeq" id="WP_133602185.1">
    <property type="nucleotide sequence ID" value="NZ_JAUFPJ010000001.1"/>
</dbReference>
<evidence type="ECO:0000256" key="1">
    <source>
        <dbReference type="SAM" id="SignalP"/>
    </source>
</evidence>
<dbReference type="EMBL" id="SNXE01000001">
    <property type="protein sequence ID" value="TDP13292.1"/>
    <property type="molecule type" value="Genomic_DNA"/>
</dbReference>
<dbReference type="Proteomes" id="UP000295357">
    <property type="component" value="Unassembled WGS sequence"/>
</dbReference>
<gene>
    <name evidence="2" type="ORF">DFR39_101767</name>
</gene>
<feature type="chain" id="PRO_5020333405" description="Lysozyme inhibitor LprI N-terminal domain-containing protein" evidence="1">
    <location>
        <begin position="31"/>
        <end position="149"/>
    </location>
</feature>
<name>A0A4R6NBD3_9BURK</name>